<organism evidence="2 3">
    <name type="scientific">Pleuronectes platessa</name>
    <name type="common">European plaice</name>
    <dbReference type="NCBI Taxonomy" id="8262"/>
    <lineage>
        <taxon>Eukaryota</taxon>
        <taxon>Metazoa</taxon>
        <taxon>Chordata</taxon>
        <taxon>Craniata</taxon>
        <taxon>Vertebrata</taxon>
        <taxon>Euteleostomi</taxon>
        <taxon>Actinopterygii</taxon>
        <taxon>Neopterygii</taxon>
        <taxon>Teleostei</taxon>
        <taxon>Neoteleostei</taxon>
        <taxon>Acanthomorphata</taxon>
        <taxon>Carangaria</taxon>
        <taxon>Pleuronectiformes</taxon>
        <taxon>Pleuronectoidei</taxon>
        <taxon>Pleuronectidae</taxon>
        <taxon>Pleuronectes</taxon>
    </lineage>
</organism>
<evidence type="ECO:0000256" key="1">
    <source>
        <dbReference type="SAM" id="MobiDB-lite"/>
    </source>
</evidence>
<accession>A0A9N7Z375</accession>
<keyword evidence="3" id="KW-1185">Reference proteome</keyword>
<proteinExistence type="predicted"/>
<reference evidence="2" key="1">
    <citation type="submission" date="2020-03" db="EMBL/GenBank/DDBJ databases">
        <authorList>
            <person name="Weist P."/>
        </authorList>
    </citation>
    <scope>NUCLEOTIDE SEQUENCE</scope>
</reference>
<feature type="region of interest" description="Disordered" evidence="1">
    <location>
        <begin position="73"/>
        <end position="92"/>
    </location>
</feature>
<comment type="caution">
    <text evidence="2">The sequence shown here is derived from an EMBL/GenBank/DDBJ whole genome shotgun (WGS) entry which is preliminary data.</text>
</comment>
<feature type="compositionally biased region" description="Polar residues" evidence="1">
    <location>
        <begin position="73"/>
        <end position="83"/>
    </location>
</feature>
<gene>
    <name evidence="2" type="ORF">PLEPLA_LOCUS35951</name>
</gene>
<protein>
    <submittedName>
        <fullName evidence="2">Uncharacterized protein</fullName>
    </submittedName>
</protein>
<sequence>MAQHITGNRLPAIQDIYDQLCLRLAGGTGAPCTTRVPNSFSPLARISRTVLPISFTLGWDINVDAHCRHQNASRFSSSESQRALNKPDRQSQTRLPLIQLTASPARSQPAISLSPACHSYPPSPESLCFITRRSRAYVAAPWIAVCGSCTGGRGGGPSVAASVSCGLIVVVVADPVSRWHRVRALDRLVVGGGGRILSDYQTSSAPALLKGKLFSCLNVATSSFLGVVLHCLPLLGLPKEYFKAPSDQAQAVGVFTSHTCELSS</sequence>
<evidence type="ECO:0000313" key="2">
    <source>
        <dbReference type="EMBL" id="CAB1448294.1"/>
    </source>
</evidence>
<name>A0A9N7Z375_PLEPL</name>
<evidence type="ECO:0000313" key="3">
    <source>
        <dbReference type="Proteomes" id="UP001153269"/>
    </source>
</evidence>
<dbReference type="AlphaFoldDB" id="A0A9N7Z375"/>
<dbReference type="EMBL" id="CADEAL010003972">
    <property type="protein sequence ID" value="CAB1448294.1"/>
    <property type="molecule type" value="Genomic_DNA"/>
</dbReference>
<dbReference type="Proteomes" id="UP001153269">
    <property type="component" value="Unassembled WGS sequence"/>
</dbReference>